<sequence>MQTLRDLFQSDATKSIPIRPSRSHALVVIDSRGVRMLDHPVAGVRRSTLMVQGGHGDLVRNKPRVIAERLLTLPDVLPEEQRGHDYAEVPLVQPDQLESDDYTTWSIIPRLLLVDQIGASRAQFTITSPVASDVDTFELTPPRWWQLVRALVSLDSWMTRLSREMDAAAAEARRAALAPVA</sequence>
<dbReference type="AlphaFoldDB" id="A0A1H8YNI8"/>
<gene>
    <name evidence="1" type="ORF">SAMN04489732_12978</name>
</gene>
<proteinExistence type="predicted"/>
<dbReference type="EMBL" id="FOEF01000029">
    <property type="protein sequence ID" value="SEP53653.1"/>
    <property type="molecule type" value="Genomic_DNA"/>
</dbReference>
<protein>
    <submittedName>
        <fullName evidence="1">Uncharacterized protein</fullName>
    </submittedName>
</protein>
<dbReference type="Proteomes" id="UP000198582">
    <property type="component" value="Unassembled WGS sequence"/>
</dbReference>
<name>A0A1H8YNI8_9PSEU</name>
<evidence type="ECO:0000313" key="1">
    <source>
        <dbReference type="EMBL" id="SEP53653.1"/>
    </source>
</evidence>
<accession>A0A1H8YNI8</accession>
<keyword evidence="2" id="KW-1185">Reference proteome</keyword>
<organism evidence="1 2">
    <name type="scientific">Amycolatopsis saalfeldensis</name>
    <dbReference type="NCBI Taxonomy" id="394193"/>
    <lineage>
        <taxon>Bacteria</taxon>
        <taxon>Bacillati</taxon>
        <taxon>Actinomycetota</taxon>
        <taxon>Actinomycetes</taxon>
        <taxon>Pseudonocardiales</taxon>
        <taxon>Pseudonocardiaceae</taxon>
        <taxon>Amycolatopsis</taxon>
    </lineage>
</organism>
<evidence type="ECO:0000313" key="2">
    <source>
        <dbReference type="Proteomes" id="UP000198582"/>
    </source>
</evidence>
<reference evidence="1 2" key="1">
    <citation type="submission" date="2016-10" db="EMBL/GenBank/DDBJ databases">
        <authorList>
            <person name="de Groot N.N."/>
        </authorList>
    </citation>
    <scope>NUCLEOTIDE SEQUENCE [LARGE SCALE GENOMIC DNA]</scope>
    <source>
        <strain evidence="1 2">DSM 44993</strain>
    </source>
</reference>